<dbReference type="AlphaFoldDB" id="A0A8D8BME6"/>
<organism evidence="1">
    <name type="scientific">Culex pipiens</name>
    <name type="common">House mosquito</name>
    <dbReference type="NCBI Taxonomy" id="7175"/>
    <lineage>
        <taxon>Eukaryota</taxon>
        <taxon>Metazoa</taxon>
        <taxon>Ecdysozoa</taxon>
        <taxon>Arthropoda</taxon>
        <taxon>Hexapoda</taxon>
        <taxon>Insecta</taxon>
        <taxon>Pterygota</taxon>
        <taxon>Neoptera</taxon>
        <taxon>Endopterygota</taxon>
        <taxon>Diptera</taxon>
        <taxon>Nematocera</taxon>
        <taxon>Culicoidea</taxon>
        <taxon>Culicidae</taxon>
        <taxon>Culicinae</taxon>
        <taxon>Culicini</taxon>
        <taxon>Culex</taxon>
        <taxon>Culex</taxon>
    </lineage>
</organism>
<reference evidence="1" key="1">
    <citation type="submission" date="2021-05" db="EMBL/GenBank/DDBJ databases">
        <authorList>
            <person name="Alioto T."/>
            <person name="Alioto T."/>
            <person name="Gomez Garrido J."/>
        </authorList>
    </citation>
    <scope>NUCLEOTIDE SEQUENCE</scope>
</reference>
<evidence type="ECO:0000313" key="1">
    <source>
        <dbReference type="EMBL" id="CAG6478127.1"/>
    </source>
</evidence>
<protein>
    <submittedName>
        <fullName evidence="1">(northern house mosquito) hypothetical protein</fullName>
    </submittedName>
</protein>
<dbReference type="EMBL" id="HBUE01082599">
    <property type="protein sequence ID" value="CAG6478139.1"/>
    <property type="molecule type" value="Transcribed_RNA"/>
</dbReference>
<proteinExistence type="predicted"/>
<name>A0A8D8BME6_CULPI</name>
<dbReference type="EMBL" id="HBUE01082588">
    <property type="protein sequence ID" value="CAG6478127.1"/>
    <property type="molecule type" value="Transcribed_RNA"/>
</dbReference>
<accession>A0A8D8BME6</accession>
<sequence length="137" mass="15424">MERRNTKGKEGSKSARACRNQIVGVPRFGRPPSVVASPGSRRFGRLRWMLTRILRRASVSVWFLLTETVRVALPATCRSRTRGDRTLSKGHEEVSIDDQCNISRKNSRAAREPAAKLRQNNCTAVMDNIFVTSAERP</sequence>